<sequence>MPAHAQTAPIDRLSNWKVGTLAFGAPPYAAPDLPDRVSDLHAKVRIGGSSVPGIEGASVRPWISVESGPDGTASGMSGVLVDVPFGSFVFTPSVGAGYANRSALEPVSGMEFRSQLELGYEFENKSRFTLGYSRITGAGSNENRDPNNVFGLYYRVPFGGQ</sequence>
<proteinExistence type="predicted"/>
<name>A0ABX2T651_9PROT</name>
<organism evidence="1 2">
    <name type="scientific">Azospirillum oleiclasticum</name>
    <dbReference type="NCBI Taxonomy" id="2735135"/>
    <lineage>
        <taxon>Bacteria</taxon>
        <taxon>Pseudomonadati</taxon>
        <taxon>Pseudomonadota</taxon>
        <taxon>Alphaproteobacteria</taxon>
        <taxon>Rhodospirillales</taxon>
        <taxon>Azospirillaceae</taxon>
        <taxon>Azospirillum</taxon>
    </lineage>
</organism>
<evidence type="ECO:0000313" key="1">
    <source>
        <dbReference type="EMBL" id="NYZ18125.1"/>
    </source>
</evidence>
<evidence type="ECO:0008006" key="3">
    <source>
        <dbReference type="Google" id="ProtNLM"/>
    </source>
</evidence>
<accession>A0ABX2T651</accession>
<dbReference type="Proteomes" id="UP000584642">
    <property type="component" value="Unassembled WGS sequence"/>
</dbReference>
<protein>
    <recommendedName>
        <fullName evidence="3">Acyloxyacyl hydrolase</fullName>
    </recommendedName>
</protein>
<gene>
    <name evidence="1" type="ORF">HND93_00255</name>
</gene>
<keyword evidence="2" id="KW-1185">Reference proteome</keyword>
<evidence type="ECO:0000313" key="2">
    <source>
        <dbReference type="Proteomes" id="UP000584642"/>
    </source>
</evidence>
<reference evidence="1 2" key="1">
    <citation type="submission" date="2020-05" db="EMBL/GenBank/DDBJ databases">
        <title>Azospirillum oleiclasticum sp. nov, a nitrogen-fixing and heavy crude oil-emulsifying bacterium isolated from the crude oil of Yumen Oilfield.</title>
        <authorList>
            <person name="Wu D."/>
            <person name="Cai M."/>
            <person name="Zhang X."/>
        </authorList>
    </citation>
    <scope>NUCLEOTIDE SEQUENCE [LARGE SCALE GENOMIC DNA]</scope>
    <source>
        <strain evidence="1 2">ROY-1-1-2</strain>
    </source>
</reference>
<dbReference type="EMBL" id="JABFDB010000001">
    <property type="protein sequence ID" value="NYZ18125.1"/>
    <property type="molecule type" value="Genomic_DNA"/>
</dbReference>
<comment type="caution">
    <text evidence="1">The sequence shown here is derived from an EMBL/GenBank/DDBJ whole genome shotgun (WGS) entry which is preliminary data.</text>
</comment>